<dbReference type="EMBL" id="LR824562">
    <property type="protein sequence ID" value="CAH1647503.1"/>
    <property type="molecule type" value="Genomic_DNA"/>
</dbReference>
<name>A0A9P0NAN0_SPOLI</name>
<organism evidence="1 2">
    <name type="scientific">Spodoptera littoralis</name>
    <name type="common">Egyptian cotton leafworm</name>
    <dbReference type="NCBI Taxonomy" id="7109"/>
    <lineage>
        <taxon>Eukaryota</taxon>
        <taxon>Metazoa</taxon>
        <taxon>Ecdysozoa</taxon>
        <taxon>Arthropoda</taxon>
        <taxon>Hexapoda</taxon>
        <taxon>Insecta</taxon>
        <taxon>Pterygota</taxon>
        <taxon>Neoptera</taxon>
        <taxon>Endopterygota</taxon>
        <taxon>Lepidoptera</taxon>
        <taxon>Glossata</taxon>
        <taxon>Ditrysia</taxon>
        <taxon>Noctuoidea</taxon>
        <taxon>Noctuidae</taxon>
        <taxon>Amphipyrinae</taxon>
        <taxon>Spodoptera</taxon>
    </lineage>
</organism>
<proteinExistence type="predicted"/>
<sequence>MRACGAAADDDLVQEVAAIVRASYEEMSECRAALERMVDALSGELAASAPPCGDLRRELECCYLAHAHQPLNCSHLVTEFMRCARDHALRDHS</sequence>
<dbReference type="AlphaFoldDB" id="A0A9P0NAN0"/>
<evidence type="ECO:0000313" key="1">
    <source>
        <dbReference type="EMBL" id="CAH1647503.1"/>
    </source>
</evidence>
<dbReference type="PROSITE" id="PS51808">
    <property type="entry name" value="CHCH"/>
    <property type="match status" value="1"/>
</dbReference>
<accession>A0A9P0NAN0</accession>
<keyword evidence="2" id="KW-1185">Reference proteome</keyword>
<evidence type="ECO:0000313" key="2">
    <source>
        <dbReference type="Proteomes" id="UP001153321"/>
    </source>
</evidence>
<gene>
    <name evidence="1" type="ORF">SPLIT_LOCUS12854</name>
</gene>
<dbReference type="Proteomes" id="UP001153321">
    <property type="component" value="Chromosome Z"/>
</dbReference>
<reference evidence="1" key="1">
    <citation type="submission" date="2022-02" db="EMBL/GenBank/DDBJ databases">
        <authorList>
            <person name="King R."/>
        </authorList>
    </citation>
    <scope>NUCLEOTIDE SEQUENCE</scope>
</reference>
<protein>
    <submittedName>
        <fullName evidence="1">Uncharacterized protein</fullName>
    </submittedName>
</protein>